<keyword evidence="7" id="KW-0508">mRNA splicing</keyword>
<dbReference type="GO" id="GO:0006397">
    <property type="term" value="P:mRNA processing"/>
    <property type="evidence" value="ECO:0007669"/>
    <property type="project" value="UniProtKB-KW"/>
</dbReference>
<dbReference type="Pfam" id="PF08231">
    <property type="entry name" value="SYF2"/>
    <property type="match status" value="1"/>
</dbReference>
<evidence type="ECO:0000256" key="7">
    <source>
        <dbReference type="ARBA" id="ARBA00023187"/>
    </source>
</evidence>
<dbReference type="SMART" id="SM00268">
    <property type="entry name" value="ACTIN"/>
    <property type="match status" value="1"/>
</dbReference>
<evidence type="ECO:0000256" key="10">
    <source>
        <dbReference type="SAM" id="MobiDB-lite"/>
    </source>
</evidence>
<protein>
    <recommendedName>
        <fullName evidence="4">Pre-mRNA-splicing factor SYF2</fullName>
    </recommendedName>
    <alternativeName>
        <fullName evidence="3">Pre-mRNA-splicing factor syf2</fullName>
    </alternativeName>
</protein>
<comment type="similarity">
    <text evidence="9">Belongs to the actin family.</text>
</comment>
<proteinExistence type="inferred from homology"/>
<evidence type="ECO:0000256" key="5">
    <source>
        <dbReference type="ARBA" id="ARBA00022664"/>
    </source>
</evidence>
<comment type="subcellular location">
    <subcellularLocation>
        <location evidence="1">Nucleus</location>
    </subcellularLocation>
</comment>
<keyword evidence="6" id="KW-0747">Spliceosome</keyword>
<dbReference type="GO" id="GO:0005681">
    <property type="term" value="C:spliceosomal complex"/>
    <property type="evidence" value="ECO:0007669"/>
    <property type="project" value="UniProtKB-KW"/>
</dbReference>
<dbReference type="InterPro" id="IPR004000">
    <property type="entry name" value="Actin"/>
</dbReference>
<dbReference type="EMBL" id="CP119924">
    <property type="protein sequence ID" value="WFD17752.1"/>
    <property type="molecule type" value="Genomic_DNA"/>
</dbReference>
<evidence type="ECO:0000313" key="11">
    <source>
        <dbReference type="EMBL" id="WFD17752.1"/>
    </source>
</evidence>
<evidence type="ECO:0000256" key="4">
    <source>
        <dbReference type="ARBA" id="ARBA00014745"/>
    </source>
</evidence>
<dbReference type="Proteomes" id="UP001217582">
    <property type="component" value="Chromosome 9"/>
</dbReference>
<evidence type="ECO:0000256" key="1">
    <source>
        <dbReference type="ARBA" id="ARBA00004123"/>
    </source>
</evidence>
<keyword evidence="12" id="KW-1185">Reference proteome</keyword>
<sequence length="543" mass="61715">MSSSDRRAKFRQLQRRWQDTSKANRRDVLGEQAKQREASQRASRAHAFRLAKAERTLEERDLLERGEDVARHRAKTYTIEENEAWERKLEEKERSRDKGMMDFQDLAERSYQRQLKHFTPDVARYQRDKAASAASDEAERDPAAYGTHAPDDDAVDRLVQHLNYEHDQIQRRSRRRDDDLDVEGTYINQRNKRFNRKIQRVRTLPLTTWNEAPPIMSVGRRRGSLLGTDERIVMDLGSHTCRAGFSGDVEPRVVMNAAAACGTESLWRLDWDADREHPDLVRMLTRLVRRVYQEHLLVDAKTYRVLLSRHPLGLDAVQRALCDVLLRTMHVPRVSFIDTHVLATIAAGRTHALVVHVGYLETCVMPVYDARPMPHLLTTTPRGGRCLTHALRDLLAQHNAPALCTPDVVEAIQTQALVTAAGDDHADDWTYKTPAGPVHVPGWLRERACELFWERGDQDEDSVPDCVRRCAARLPIDLRRPLLDSVLLTGGVCCIPGFVQRCAAELGRPVLNGTATHWPPNMLVWTGLSLAGHVGADGTDVYT</sequence>
<dbReference type="Gene3D" id="3.90.640.10">
    <property type="entry name" value="Actin, Chain A, domain 4"/>
    <property type="match status" value="1"/>
</dbReference>
<reference evidence="11 12" key="1">
    <citation type="submission" date="2023-03" db="EMBL/GenBank/DDBJ databases">
        <title>Mating type loci evolution in Malassezia.</title>
        <authorList>
            <person name="Coelho M.A."/>
        </authorList>
    </citation>
    <scope>NUCLEOTIDE SEQUENCE [LARGE SCALE GENOMIC DNA]</scope>
    <source>
        <strain evidence="11 12">CBS 13387</strain>
    </source>
</reference>
<evidence type="ECO:0000313" key="12">
    <source>
        <dbReference type="Proteomes" id="UP001217582"/>
    </source>
</evidence>
<feature type="region of interest" description="Disordered" evidence="10">
    <location>
        <begin position="1"/>
        <end position="47"/>
    </location>
</feature>
<feature type="region of interest" description="Disordered" evidence="10">
    <location>
        <begin position="126"/>
        <end position="152"/>
    </location>
</feature>
<evidence type="ECO:0000256" key="3">
    <source>
        <dbReference type="ARBA" id="ARBA00013557"/>
    </source>
</evidence>
<evidence type="ECO:0000256" key="6">
    <source>
        <dbReference type="ARBA" id="ARBA00022728"/>
    </source>
</evidence>
<comment type="similarity">
    <text evidence="2">Belongs to the SYF2 family.</text>
</comment>
<dbReference type="PANTHER" id="PTHR11937">
    <property type="entry name" value="ACTIN"/>
    <property type="match status" value="1"/>
</dbReference>
<keyword evidence="8" id="KW-0539">Nucleus</keyword>
<organism evidence="11 12">
    <name type="scientific">Malassezia arunalokei</name>
    <dbReference type="NCBI Taxonomy" id="1514897"/>
    <lineage>
        <taxon>Eukaryota</taxon>
        <taxon>Fungi</taxon>
        <taxon>Dikarya</taxon>
        <taxon>Basidiomycota</taxon>
        <taxon>Ustilaginomycotina</taxon>
        <taxon>Malasseziomycetes</taxon>
        <taxon>Malasseziales</taxon>
        <taxon>Malasseziaceae</taxon>
        <taxon>Malassezia</taxon>
    </lineage>
</organism>
<evidence type="ECO:0000256" key="9">
    <source>
        <dbReference type="RuleBase" id="RU000487"/>
    </source>
</evidence>
<accession>A0AAJ6CNZ9</accession>
<name>A0AAJ6CNZ9_9BASI</name>
<gene>
    <name evidence="11" type="ORF">MARU1_003815</name>
</gene>
<evidence type="ECO:0000256" key="8">
    <source>
        <dbReference type="ARBA" id="ARBA00023242"/>
    </source>
</evidence>
<dbReference type="InterPro" id="IPR013260">
    <property type="entry name" value="mRNA_splic_SYF2"/>
</dbReference>
<dbReference type="GO" id="GO:0008380">
    <property type="term" value="P:RNA splicing"/>
    <property type="evidence" value="ECO:0007669"/>
    <property type="project" value="UniProtKB-KW"/>
</dbReference>
<dbReference type="SUPFAM" id="SSF53067">
    <property type="entry name" value="Actin-like ATPase domain"/>
    <property type="match status" value="2"/>
</dbReference>
<dbReference type="AlphaFoldDB" id="A0AAJ6CNZ9"/>
<feature type="compositionally biased region" description="Basic and acidic residues" evidence="10">
    <location>
        <begin position="16"/>
        <end position="39"/>
    </location>
</feature>
<dbReference type="Gene3D" id="3.30.420.40">
    <property type="match status" value="2"/>
</dbReference>
<dbReference type="InterPro" id="IPR043129">
    <property type="entry name" value="ATPase_NBD"/>
</dbReference>
<dbReference type="Pfam" id="PF00022">
    <property type="entry name" value="Actin"/>
    <property type="match status" value="1"/>
</dbReference>
<evidence type="ECO:0000256" key="2">
    <source>
        <dbReference type="ARBA" id="ARBA00010028"/>
    </source>
</evidence>
<keyword evidence="5" id="KW-0507">mRNA processing</keyword>